<gene>
    <name evidence="2" type="ORF">GCK32_020560</name>
</gene>
<dbReference type="Proteomes" id="UP001331761">
    <property type="component" value="Unassembled WGS sequence"/>
</dbReference>
<reference evidence="2 3" key="1">
    <citation type="submission" date="2019-10" db="EMBL/GenBank/DDBJ databases">
        <title>Assembly and Annotation for the nematode Trichostrongylus colubriformis.</title>
        <authorList>
            <person name="Martin J."/>
        </authorList>
    </citation>
    <scope>NUCLEOTIDE SEQUENCE [LARGE SCALE GENOMIC DNA]</scope>
    <source>
        <strain evidence="2">G859</strain>
        <tissue evidence="2">Whole worm</tissue>
    </source>
</reference>
<name>A0AAN8IQW5_TRICO</name>
<dbReference type="Gene3D" id="3.40.630.30">
    <property type="match status" value="1"/>
</dbReference>
<organism evidence="2 3">
    <name type="scientific">Trichostrongylus colubriformis</name>
    <name type="common">Black scour worm</name>
    <dbReference type="NCBI Taxonomy" id="6319"/>
    <lineage>
        <taxon>Eukaryota</taxon>
        <taxon>Metazoa</taxon>
        <taxon>Ecdysozoa</taxon>
        <taxon>Nematoda</taxon>
        <taxon>Chromadorea</taxon>
        <taxon>Rhabditida</taxon>
        <taxon>Rhabditina</taxon>
        <taxon>Rhabditomorpha</taxon>
        <taxon>Strongyloidea</taxon>
        <taxon>Trichostrongylidae</taxon>
        <taxon>Trichostrongylus</taxon>
    </lineage>
</organism>
<dbReference type="AlphaFoldDB" id="A0AAN8IQW5"/>
<keyword evidence="3" id="KW-1185">Reference proteome</keyword>
<dbReference type="InterPro" id="IPR016181">
    <property type="entry name" value="Acyl_CoA_acyltransferase"/>
</dbReference>
<evidence type="ECO:0000313" key="3">
    <source>
        <dbReference type="Proteomes" id="UP001331761"/>
    </source>
</evidence>
<dbReference type="EMBL" id="WIXE01003925">
    <property type="protein sequence ID" value="KAK5983489.1"/>
    <property type="molecule type" value="Genomic_DNA"/>
</dbReference>
<sequence length="87" mass="10025">FIVSYCLATICTEFHSELWHLLGPQINTVLELDILSVAEQYQRQGIARKMLEKWQSTQVLKENNIQGIVVLATSYANQTLMESKRLK</sequence>
<evidence type="ECO:0000259" key="1">
    <source>
        <dbReference type="Pfam" id="PF00583"/>
    </source>
</evidence>
<dbReference type="InterPro" id="IPR000182">
    <property type="entry name" value="GNAT_dom"/>
</dbReference>
<feature type="domain" description="N-acetyltransferase" evidence="1">
    <location>
        <begin position="27"/>
        <end position="78"/>
    </location>
</feature>
<proteinExistence type="predicted"/>
<dbReference type="GO" id="GO:0016747">
    <property type="term" value="F:acyltransferase activity, transferring groups other than amino-acyl groups"/>
    <property type="evidence" value="ECO:0007669"/>
    <property type="project" value="InterPro"/>
</dbReference>
<evidence type="ECO:0000313" key="2">
    <source>
        <dbReference type="EMBL" id="KAK5983489.1"/>
    </source>
</evidence>
<dbReference type="Pfam" id="PF00583">
    <property type="entry name" value="Acetyltransf_1"/>
    <property type="match status" value="1"/>
</dbReference>
<protein>
    <recommendedName>
        <fullName evidence="1">N-acetyltransferase domain-containing protein</fullName>
    </recommendedName>
</protein>
<feature type="non-terminal residue" evidence="2">
    <location>
        <position position="1"/>
    </location>
</feature>
<comment type="caution">
    <text evidence="2">The sequence shown here is derived from an EMBL/GenBank/DDBJ whole genome shotgun (WGS) entry which is preliminary data.</text>
</comment>
<dbReference type="SUPFAM" id="SSF55729">
    <property type="entry name" value="Acyl-CoA N-acyltransferases (Nat)"/>
    <property type="match status" value="1"/>
</dbReference>
<accession>A0AAN8IQW5</accession>
<dbReference type="CDD" id="cd04301">
    <property type="entry name" value="NAT_SF"/>
    <property type="match status" value="1"/>
</dbReference>
<feature type="non-terminal residue" evidence="2">
    <location>
        <position position="87"/>
    </location>
</feature>